<keyword evidence="1" id="KW-0472">Membrane</keyword>
<dbReference type="EMBL" id="JAMZMK010005907">
    <property type="protein sequence ID" value="KAI7751447.1"/>
    <property type="molecule type" value="Genomic_DNA"/>
</dbReference>
<accession>A0AAD5D1N7</accession>
<keyword evidence="1" id="KW-0812">Transmembrane</keyword>
<name>A0AAD5D1N7_AMBAR</name>
<feature type="transmembrane region" description="Helical" evidence="1">
    <location>
        <begin position="48"/>
        <end position="68"/>
    </location>
</feature>
<feature type="non-terminal residue" evidence="2">
    <location>
        <position position="1"/>
    </location>
</feature>
<keyword evidence="3" id="KW-1185">Reference proteome</keyword>
<feature type="non-terminal residue" evidence="2">
    <location>
        <position position="118"/>
    </location>
</feature>
<keyword evidence="1" id="KW-1133">Transmembrane helix</keyword>
<reference evidence="2" key="1">
    <citation type="submission" date="2022-06" db="EMBL/GenBank/DDBJ databases">
        <title>Uncovering the hologenomic basis of an extraordinary plant invasion.</title>
        <authorList>
            <person name="Bieker V.C."/>
            <person name="Martin M.D."/>
            <person name="Gilbert T."/>
            <person name="Hodgins K."/>
            <person name="Battlay P."/>
            <person name="Petersen B."/>
            <person name="Wilson J."/>
        </authorList>
    </citation>
    <scope>NUCLEOTIDE SEQUENCE</scope>
    <source>
        <strain evidence="2">AA19_3_7</strain>
        <tissue evidence="2">Leaf</tissue>
    </source>
</reference>
<sequence>NLSNNHFTESIPRSLSRNPKLNLSYTGNPVLCNNVKSCPGSGKNKTPIILGVTIPVVFILAIAIVLFIRHNRRKASVPSHSGDTRGLGGGMQETKDGVVELNREPEERFYRSPTPLLG</sequence>
<protein>
    <submittedName>
        <fullName evidence="2">Uncharacterized protein</fullName>
    </submittedName>
</protein>
<evidence type="ECO:0000313" key="2">
    <source>
        <dbReference type="EMBL" id="KAI7751447.1"/>
    </source>
</evidence>
<evidence type="ECO:0000256" key="1">
    <source>
        <dbReference type="SAM" id="Phobius"/>
    </source>
</evidence>
<gene>
    <name evidence="2" type="ORF">M8C21_001183</name>
</gene>
<dbReference type="AlphaFoldDB" id="A0AAD5D1N7"/>
<comment type="caution">
    <text evidence="2">The sequence shown here is derived from an EMBL/GenBank/DDBJ whole genome shotgun (WGS) entry which is preliminary data.</text>
</comment>
<dbReference type="Proteomes" id="UP001206925">
    <property type="component" value="Unassembled WGS sequence"/>
</dbReference>
<evidence type="ECO:0000313" key="3">
    <source>
        <dbReference type="Proteomes" id="UP001206925"/>
    </source>
</evidence>
<organism evidence="2 3">
    <name type="scientific">Ambrosia artemisiifolia</name>
    <name type="common">Common ragweed</name>
    <dbReference type="NCBI Taxonomy" id="4212"/>
    <lineage>
        <taxon>Eukaryota</taxon>
        <taxon>Viridiplantae</taxon>
        <taxon>Streptophyta</taxon>
        <taxon>Embryophyta</taxon>
        <taxon>Tracheophyta</taxon>
        <taxon>Spermatophyta</taxon>
        <taxon>Magnoliopsida</taxon>
        <taxon>eudicotyledons</taxon>
        <taxon>Gunneridae</taxon>
        <taxon>Pentapetalae</taxon>
        <taxon>asterids</taxon>
        <taxon>campanulids</taxon>
        <taxon>Asterales</taxon>
        <taxon>Asteraceae</taxon>
        <taxon>Asteroideae</taxon>
        <taxon>Heliantheae alliance</taxon>
        <taxon>Heliantheae</taxon>
        <taxon>Ambrosia</taxon>
    </lineage>
</organism>
<proteinExistence type="predicted"/>